<dbReference type="GeneID" id="59342227"/>
<evidence type="ECO:0000256" key="7">
    <source>
        <dbReference type="PIRSR" id="PIRSR600269-50"/>
    </source>
</evidence>
<dbReference type="PANTHER" id="PTHR10638:SF20">
    <property type="entry name" value="AMINE OXIDASE"/>
    <property type="match status" value="1"/>
</dbReference>
<comment type="cofactor">
    <cofactor evidence="1">
        <name>Cu cation</name>
        <dbReference type="ChEBI" id="CHEBI:23378"/>
    </cofactor>
</comment>
<keyword evidence="5 9" id="KW-0560">Oxidoreductase</keyword>
<organism evidence="14 15">
    <name type="scientific">Mycena indigotica</name>
    <dbReference type="NCBI Taxonomy" id="2126181"/>
    <lineage>
        <taxon>Eukaryota</taxon>
        <taxon>Fungi</taxon>
        <taxon>Dikarya</taxon>
        <taxon>Basidiomycota</taxon>
        <taxon>Agaricomycotina</taxon>
        <taxon>Agaricomycetes</taxon>
        <taxon>Agaricomycetidae</taxon>
        <taxon>Agaricales</taxon>
        <taxon>Marasmiineae</taxon>
        <taxon>Mycenaceae</taxon>
        <taxon>Mycena</taxon>
    </lineage>
</organism>
<dbReference type="EC" id="1.4.3.-" evidence="9"/>
<dbReference type="InterPro" id="IPR049948">
    <property type="entry name" value="Cu_Am_ox_TPQ-bd"/>
</dbReference>
<comment type="caution">
    <text evidence="14">The sequence shown here is derived from an EMBL/GenBank/DDBJ whole genome shotgun (WGS) entry which is preliminary data.</text>
</comment>
<feature type="domain" description="DUF1965" evidence="13">
    <location>
        <begin position="280"/>
        <end position="330"/>
    </location>
</feature>
<evidence type="ECO:0000313" key="15">
    <source>
        <dbReference type="Proteomes" id="UP000636479"/>
    </source>
</evidence>
<evidence type="ECO:0000256" key="1">
    <source>
        <dbReference type="ARBA" id="ARBA00001935"/>
    </source>
</evidence>
<keyword evidence="15" id="KW-1185">Reference proteome</keyword>
<evidence type="ECO:0000256" key="2">
    <source>
        <dbReference type="ARBA" id="ARBA00007983"/>
    </source>
</evidence>
<dbReference type="OrthoDB" id="3341590at2759"/>
<dbReference type="PRINTS" id="PR00766">
    <property type="entry name" value="CUDAOXIDASE"/>
</dbReference>
<keyword evidence="11" id="KW-0472">Membrane</keyword>
<sequence length="845" mass="94913">MSTKLDLQLAYSTQDRQSRSRRRLAFGAVVVVAAVLLFIFSPATETSFHPLTAGLHATLPGACADTAPLPGHAPHRNVWKNFNIHEVVAIREWLAEYRDEEGNRFNFVSGPAATDLDNSLILIENFPPNKADVLSYFDNNGTVPQRFAKIVMTLGAVSPPSIKQYLLGPLPDTISSLTLSAAGISLRPLTHIYTRPEVPFTARLGAQNASLTEKFALDFMAPLRNATIDLLGGVIGGYRFDFTNVSQESLVFAGTTPFSYDGSFRRMWLQVKKNVPGSYLFSLDMYFYVDFTSQDPKDWYLISMVYNRQVFSSVAEFLEAYNNGTLKRSKRPEIPTAEEEGWAARGRRGTPRDLDERAGPRQVSFNGPRFRVDEANHWVSWMGWAFYLSFARDMGLSLWDVRFRGERILYEISPQEALAVYSGSDPHQGSTVFLDGGFGMGTSTRSIIAGYDCPHEGHLLPGITHTESGTLLRRDAICVFERDSGKPLSRHTGYLKQEMGAIKGYELVVRTISTVGNYDYLFDYTFQLDGTIEVRISASGYLQGAWWDDAEHPYGTKIRDTYMGSLHDHVINYKLDFDIAGTRNSLMKISLENEVVQQPWFNDDWGQDVSQQRLVRKIVKTEDEALLDYPKNLEGLYVILNQEESNKWGNPRGYAIHPGMSPIHLTNLNSKRTEKNMNFAKHHVGVSKRKETELYSSSMWNLNLPGDPPVNYYSFFDGESIEQEDITAWVNLGMHHIPRAEDSPMTLTNVATSSVLLTPFNFNDFDPAMESMNAIVVGVPEPGFDWTADENGVESAYCIPPPVKKFEYPGLFTFEDDGTPGTAARVHQMRQQAEGYHAIFAASDL</sequence>
<comment type="PTM">
    <text evidence="8 9">Topaquinone (TPQ) is generated by copper-dependent autoxidation of a specific tyrosyl residue.</text>
</comment>
<dbReference type="GO" id="GO:0048038">
    <property type="term" value="F:quinone binding"/>
    <property type="evidence" value="ECO:0007669"/>
    <property type="project" value="InterPro"/>
</dbReference>
<keyword evidence="11" id="KW-1133">Transmembrane helix</keyword>
<dbReference type="AlphaFoldDB" id="A0A8H6T7X5"/>
<dbReference type="InterPro" id="IPR015798">
    <property type="entry name" value="Cu_amine_oxidase_C"/>
</dbReference>
<proteinExistence type="inferred from homology"/>
<evidence type="ECO:0000259" key="13">
    <source>
        <dbReference type="Pfam" id="PF09248"/>
    </source>
</evidence>
<gene>
    <name evidence="14" type="ORF">MIND_00284500</name>
</gene>
<feature type="active site" description="Proton acceptor" evidence="7">
    <location>
        <position position="435"/>
    </location>
</feature>
<comment type="similarity">
    <text evidence="2 9">Belongs to the copper/topaquinone oxidase family.</text>
</comment>
<dbReference type="SUPFAM" id="SSF54416">
    <property type="entry name" value="Amine oxidase N-terminal region"/>
    <property type="match status" value="2"/>
</dbReference>
<feature type="domain" description="Copper amine oxidase catalytic" evidence="12">
    <location>
        <begin position="361"/>
        <end position="769"/>
    </location>
</feature>
<evidence type="ECO:0000313" key="14">
    <source>
        <dbReference type="EMBL" id="KAF7312698.1"/>
    </source>
</evidence>
<feature type="modified residue" description="2',4',5'-topaquinone" evidence="8">
    <location>
        <position position="518"/>
    </location>
</feature>
<keyword evidence="6 9" id="KW-0186">Copper</keyword>
<dbReference type="EMBL" id="JACAZF010000002">
    <property type="protein sequence ID" value="KAF7312698.1"/>
    <property type="molecule type" value="Genomic_DNA"/>
</dbReference>
<evidence type="ECO:0000256" key="5">
    <source>
        <dbReference type="ARBA" id="ARBA00023002"/>
    </source>
</evidence>
<keyword evidence="3 9" id="KW-0479">Metal-binding</keyword>
<comment type="cofactor">
    <cofactor evidence="9">
        <name>Cu cation</name>
        <dbReference type="ChEBI" id="CHEBI:23378"/>
    </cofactor>
    <text evidence="9">Contains 1 topaquinone per subunit.</text>
</comment>
<dbReference type="GO" id="GO:0005886">
    <property type="term" value="C:plasma membrane"/>
    <property type="evidence" value="ECO:0007669"/>
    <property type="project" value="TreeGrafter"/>
</dbReference>
<dbReference type="InterPro" id="IPR000269">
    <property type="entry name" value="Cu_amine_oxidase"/>
</dbReference>
<dbReference type="GO" id="GO:0008131">
    <property type="term" value="F:primary methylamine oxidase activity"/>
    <property type="evidence" value="ECO:0007669"/>
    <property type="project" value="InterPro"/>
</dbReference>
<dbReference type="PANTHER" id="PTHR10638">
    <property type="entry name" value="COPPER AMINE OXIDASE"/>
    <property type="match status" value="1"/>
</dbReference>
<dbReference type="PROSITE" id="PS01164">
    <property type="entry name" value="COPPER_AMINE_OXID_1"/>
    <property type="match status" value="1"/>
</dbReference>
<evidence type="ECO:0000256" key="11">
    <source>
        <dbReference type="SAM" id="Phobius"/>
    </source>
</evidence>
<accession>A0A8H6T7X5</accession>
<dbReference type="GO" id="GO:0005507">
    <property type="term" value="F:copper ion binding"/>
    <property type="evidence" value="ECO:0007669"/>
    <property type="project" value="InterPro"/>
</dbReference>
<feature type="compositionally biased region" description="Basic and acidic residues" evidence="10">
    <location>
        <begin position="350"/>
        <end position="359"/>
    </location>
</feature>
<reference evidence="14" key="1">
    <citation type="submission" date="2020-05" db="EMBL/GenBank/DDBJ databases">
        <title>Mycena genomes resolve the evolution of fungal bioluminescence.</title>
        <authorList>
            <person name="Tsai I.J."/>
        </authorList>
    </citation>
    <scope>NUCLEOTIDE SEQUENCE</scope>
    <source>
        <strain evidence="14">171206Taipei</strain>
    </source>
</reference>
<feature type="active site" description="Schiff-base intermediate with substrate; via topaquinone" evidence="7">
    <location>
        <position position="518"/>
    </location>
</feature>
<dbReference type="RefSeq" id="XP_037224806.1">
    <property type="nucleotide sequence ID" value="XM_037359711.1"/>
</dbReference>
<dbReference type="InterPro" id="IPR015328">
    <property type="entry name" value="DUF1965"/>
</dbReference>
<dbReference type="SUPFAM" id="SSF49998">
    <property type="entry name" value="Amine oxidase catalytic domain"/>
    <property type="match status" value="1"/>
</dbReference>
<dbReference type="Pfam" id="PF09248">
    <property type="entry name" value="DUF1965"/>
    <property type="match status" value="1"/>
</dbReference>
<keyword evidence="4 7" id="KW-0801">TPQ</keyword>
<dbReference type="Pfam" id="PF01179">
    <property type="entry name" value="Cu_amine_oxid"/>
    <property type="match status" value="1"/>
</dbReference>
<name>A0A8H6T7X5_9AGAR</name>
<dbReference type="InterPro" id="IPR036460">
    <property type="entry name" value="Cu_amine_oxidase_C_sf"/>
</dbReference>
<dbReference type="GO" id="GO:0009308">
    <property type="term" value="P:amine metabolic process"/>
    <property type="evidence" value="ECO:0007669"/>
    <property type="project" value="UniProtKB-UniRule"/>
</dbReference>
<evidence type="ECO:0000256" key="3">
    <source>
        <dbReference type="ARBA" id="ARBA00022723"/>
    </source>
</evidence>
<evidence type="ECO:0000256" key="6">
    <source>
        <dbReference type="ARBA" id="ARBA00023008"/>
    </source>
</evidence>
<dbReference type="Gene3D" id="3.10.450.40">
    <property type="match status" value="2"/>
</dbReference>
<dbReference type="InterPro" id="IPR016182">
    <property type="entry name" value="Cu_amine_oxidase_N-reg"/>
</dbReference>
<evidence type="ECO:0000256" key="4">
    <source>
        <dbReference type="ARBA" id="ARBA00022772"/>
    </source>
</evidence>
<feature type="transmembrane region" description="Helical" evidence="11">
    <location>
        <begin position="24"/>
        <end position="43"/>
    </location>
</feature>
<evidence type="ECO:0000259" key="12">
    <source>
        <dbReference type="Pfam" id="PF01179"/>
    </source>
</evidence>
<dbReference type="Gene3D" id="2.70.98.20">
    <property type="entry name" value="Copper amine oxidase, catalytic domain"/>
    <property type="match status" value="1"/>
</dbReference>
<dbReference type="Proteomes" id="UP000636479">
    <property type="component" value="Unassembled WGS sequence"/>
</dbReference>
<evidence type="ECO:0000256" key="8">
    <source>
        <dbReference type="PIRSR" id="PIRSR600269-51"/>
    </source>
</evidence>
<evidence type="ECO:0000256" key="10">
    <source>
        <dbReference type="SAM" id="MobiDB-lite"/>
    </source>
</evidence>
<feature type="region of interest" description="Disordered" evidence="10">
    <location>
        <begin position="329"/>
        <end position="360"/>
    </location>
</feature>
<evidence type="ECO:0000256" key="9">
    <source>
        <dbReference type="RuleBase" id="RU000672"/>
    </source>
</evidence>
<protein>
    <recommendedName>
        <fullName evidence="9">Amine oxidase</fullName>
        <ecNumber evidence="9">1.4.3.-</ecNumber>
    </recommendedName>
</protein>
<keyword evidence="11" id="KW-0812">Transmembrane</keyword>